<dbReference type="RefSeq" id="WP_025862609.1">
    <property type="nucleotide sequence ID" value="NZ_BLAX01000001.1"/>
</dbReference>
<evidence type="ECO:0000313" key="2">
    <source>
        <dbReference type="Proteomes" id="UP000391834"/>
    </source>
</evidence>
<dbReference type="InterPro" id="IPR041492">
    <property type="entry name" value="HAD_2"/>
</dbReference>
<keyword evidence="2" id="KW-1185">Reference proteome</keyword>
<dbReference type="InterPro" id="IPR023198">
    <property type="entry name" value="PGP-like_dom2"/>
</dbReference>
<dbReference type="NCBIfam" id="TIGR01509">
    <property type="entry name" value="HAD-SF-IA-v3"/>
    <property type="match status" value="1"/>
</dbReference>
<proteinExistence type="predicted"/>
<dbReference type="PANTHER" id="PTHR43481">
    <property type="entry name" value="FRUCTOSE-1-PHOSPHATE PHOSPHATASE"/>
    <property type="match status" value="1"/>
</dbReference>
<dbReference type="OrthoDB" id="9797743at2"/>
<dbReference type="SUPFAM" id="SSF56784">
    <property type="entry name" value="HAD-like"/>
    <property type="match status" value="1"/>
</dbReference>
<name>A0A5M4AY87_9BACT</name>
<dbReference type="InterPro" id="IPR051806">
    <property type="entry name" value="HAD-like_SPP"/>
</dbReference>
<dbReference type="SFLD" id="SFLDG01135">
    <property type="entry name" value="C1.5.6:_HAD__Beta-PGM__Phospha"/>
    <property type="match status" value="1"/>
</dbReference>
<gene>
    <name evidence="1" type="ORF">PbJCM13498_15970</name>
</gene>
<reference evidence="1 2" key="1">
    <citation type="submission" date="2019-10" db="EMBL/GenBank/DDBJ databases">
        <title>Prolixibacter strains distinguished by the presence of nitrate reductase genes were adept at nitrate-dependent anaerobic corrosion of metallic iron and carbon steel.</title>
        <authorList>
            <person name="Iino T."/>
            <person name="Shono N."/>
            <person name="Ito K."/>
            <person name="Nakamura R."/>
            <person name="Sueoka K."/>
            <person name="Harayama S."/>
            <person name="Ohkuma M."/>
        </authorList>
    </citation>
    <scope>NUCLEOTIDE SEQUENCE [LARGE SCALE GENOMIC DNA]</scope>
    <source>
        <strain evidence="1 2">JCM 13498</strain>
    </source>
</reference>
<dbReference type="InterPro" id="IPR036412">
    <property type="entry name" value="HAD-like_sf"/>
</dbReference>
<dbReference type="SFLD" id="SFLDS00003">
    <property type="entry name" value="Haloacid_Dehalogenase"/>
    <property type="match status" value="1"/>
</dbReference>
<dbReference type="EMBL" id="BLAX01000001">
    <property type="protein sequence ID" value="GET32734.1"/>
    <property type="molecule type" value="Genomic_DNA"/>
</dbReference>
<dbReference type="InterPro" id="IPR023214">
    <property type="entry name" value="HAD_sf"/>
</dbReference>
<evidence type="ECO:0000313" key="1">
    <source>
        <dbReference type="EMBL" id="GET32734.1"/>
    </source>
</evidence>
<organism evidence="1 2">
    <name type="scientific">Prolixibacter bellariivorans</name>
    <dbReference type="NCBI Taxonomy" id="314319"/>
    <lineage>
        <taxon>Bacteria</taxon>
        <taxon>Pseudomonadati</taxon>
        <taxon>Bacteroidota</taxon>
        <taxon>Bacteroidia</taxon>
        <taxon>Marinilabiliales</taxon>
        <taxon>Prolixibacteraceae</taxon>
        <taxon>Prolixibacter</taxon>
    </lineage>
</organism>
<dbReference type="GO" id="GO:0050308">
    <property type="term" value="F:sugar-phosphatase activity"/>
    <property type="evidence" value="ECO:0007669"/>
    <property type="project" value="TreeGrafter"/>
</dbReference>
<dbReference type="InterPro" id="IPR006439">
    <property type="entry name" value="HAD-SF_hydro_IA"/>
</dbReference>
<accession>A0A5M4AY87</accession>
<dbReference type="PRINTS" id="PR00413">
    <property type="entry name" value="HADHALOGNASE"/>
</dbReference>
<dbReference type="PANTHER" id="PTHR43481:SF4">
    <property type="entry name" value="GLYCEROL-1-PHOSPHATE PHOSPHOHYDROLASE 1-RELATED"/>
    <property type="match status" value="1"/>
</dbReference>
<dbReference type="Pfam" id="PF13419">
    <property type="entry name" value="HAD_2"/>
    <property type="match status" value="1"/>
</dbReference>
<dbReference type="Gene3D" id="1.10.150.240">
    <property type="entry name" value="Putative phosphatase, domain 2"/>
    <property type="match status" value="1"/>
</dbReference>
<comment type="caution">
    <text evidence="1">The sequence shown here is derived from an EMBL/GenBank/DDBJ whole genome shotgun (WGS) entry which is preliminary data.</text>
</comment>
<dbReference type="Gene3D" id="3.40.50.1000">
    <property type="entry name" value="HAD superfamily/HAD-like"/>
    <property type="match status" value="1"/>
</dbReference>
<sequence>MFSKAIKKYLQQEQLNRFDLKAVFFDMDGVLYDSMGHHAASWTKAFTEAGIHFHEELAYLNEGRTGSSTVLTAVKEAQNRTATDEEIQAIYRRKTEILHTMPRALPLEGMKNLLEQVKTAGLDIWIVTGSSHMRFIDNLKVDFPDLIDPDHIVSGKDVKHGKPNPEPYLMALKKSHLKQHNAIVIENAPLGIQAAKGAGLFTVAINSGILDNKILSDAGSDMLFNDEKELAKNWEKLLFSIQTFNQ</sequence>
<dbReference type="AlphaFoldDB" id="A0A5M4AY87"/>
<dbReference type="Proteomes" id="UP000391834">
    <property type="component" value="Unassembled WGS sequence"/>
</dbReference>
<dbReference type="SFLD" id="SFLDG01129">
    <property type="entry name" value="C1.5:_HAD__Beta-PGM__Phosphata"/>
    <property type="match status" value="1"/>
</dbReference>
<protein>
    <submittedName>
        <fullName evidence="1">Beta-phosphoglucomutase</fullName>
    </submittedName>
</protein>